<dbReference type="Proteomes" id="UP001057375">
    <property type="component" value="Unassembled WGS sequence"/>
</dbReference>
<accession>A0ABQ5K5P5</accession>
<feature type="compositionally biased region" description="Basic and acidic residues" evidence="2">
    <location>
        <begin position="169"/>
        <end position="178"/>
    </location>
</feature>
<feature type="non-terminal residue" evidence="3">
    <location>
        <position position="1"/>
    </location>
</feature>
<organism evidence="3 4">
    <name type="scientific">Aduncisulcus paluster</name>
    <dbReference type="NCBI Taxonomy" id="2918883"/>
    <lineage>
        <taxon>Eukaryota</taxon>
        <taxon>Metamonada</taxon>
        <taxon>Carpediemonas-like organisms</taxon>
        <taxon>Aduncisulcus</taxon>
    </lineage>
</organism>
<evidence type="ECO:0000256" key="2">
    <source>
        <dbReference type="SAM" id="MobiDB-lite"/>
    </source>
</evidence>
<dbReference type="EMBL" id="BQXS01000088">
    <property type="protein sequence ID" value="GKT27891.1"/>
    <property type="molecule type" value="Genomic_DNA"/>
</dbReference>
<reference evidence="3" key="1">
    <citation type="submission" date="2022-03" db="EMBL/GenBank/DDBJ databases">
        <title>Draft genome sequence of Aduncisulcus paluster, a free-living microaerophilic Fornicata.</title>
        <authorList>
            <person name="Yuyama I."/>
            <person name="Kume K."/>
            <person name="Tamura T."/>
            <person name="Inagaki Y."/>
            <person name="Hashimoto T."/>
        </authorList>
    </citation>
    <scope>NUCLEOTIDE SEQUENCE</scope>
    <source>
        <strain evidence="3">NY0171</strain>
    </source>
</reference>
<feature type="coiled-coil region" evidence="1">
    <location>
        <begin position="78"/>
        <end position="109"/>
    </location>
</feature>
<name>A0ABQ5K5P5_9EUKA</name>
<feature type="region of interest" description="Disordered" evidence="2">
    <location>
        <begin position="121"/>
        <end position="241"/>
    </location>
</feature>
<gene>
    <name evidence="3" type="ORF">ADUPG1_000261</name>
</gene>
<keyword evidence="4" id="KW-1185">Reference proteome</keyword>
<comment type="caution">
    <text evidence="3">The sequence shown here is derived from an EMBL/GenBank/DDBJ whole genome shotgun (WGS) entry which is preliminary data.</text>
</comment>
<evidence type="ECO:0000313" key="4">
    <source>
        <dbReference type="Proteomes" id="UP001057375"/>
    </source>
</evidence>
<feature type="compositionally biased region" description="Basic and acidic residues" evidence="2">
    <location>
        <begin position="187"/>
        <end position="227"/>
    </location>
</feature>
<evidence type="ECO:0000256" key="1">
    <source>
        <dbReference type="SAM" id="Coils"/>
    </source>
</evidence>
<feature type="compositionally biased region" description="Acidic residues" evidence="2">
    <location>
        <begin position="228"/>
        <end position="241"/>
    </location>
</feature>
<proteinExistence type="predicted"/>
<evidence type="ECO:0000313" key="3">
    <source>
        <dbReference type="EMBL" id="GKT27891.1"/>
    </source>
</evidence>
<protein>
    <submittedName>
        <fullName evidence="3">Uncharacterized protein</fullName>
    </submittedName>
</protein>
<keyword evidence="1" id="KW-0175">Coiled coil</keyword>
<sequence>MALTQPLGDHNGQTVISELQRATEEATGAEKVVLLRKLLGKKTEEMVIANRRHALAKEKLNTLQKALDSRTRSYRQKEEVIEERIFELREEIRHMQEDANAAIKNARDRLSKRMEKDKLDRAFSLAPLEEIEKLGSPSPAKKPPMTDSSSKVGDPKTPSVSHDAIMTKIEAEEKHSDPMTEEEEPVHEEPKKEEEQPKKEEPKEEPKKEEEPKEEPKKEEEPKKSDKEEDDDEFDLEFSDE</sequence>